<dbReference type="AlphaFoldDB" id="A0A1L3MHB9"/>
<feature type="transmembrane region" description="Helical" evidence="6">
    <location>
        <begin position="195"/>
        <end position="214"/>
    </location>
</feature>
<protein>
    <recommendedName>
        <fullName evidence="6">Transport permease protein</fullName>
    </recommendedName>
</protein>
<feature type="transmembrane region" description="Helical" evidence="6">
    <location>
        <begin position="160"/>
        <end position="183"/>
    </location>
</feature>
<keyword evidence="4 6" id="KW-0472">Membrane</keyword>
<dbReference type="EMBL" id="CP013290">
    <property type="protein sequence ID" value="APH01817.1"/>
    <property type="molecule type" value="Genomic_DNA"/>
</dbReference>
<keyword evidence="6" id="KW-0813">Transport</keyword>
<dbReference type="InterPro" id="IPR013525">
    <property type="entry name" value="ABC2_TM"/>
</dbReference>
<dbReference type="KEGG" id="jte:ASJ30_10015"/>
<evidence type="ECO:0000256" key="1">
    <source>
        <dbReference type="ARBA" id="ARBA00004141"/>
    </source>
</evidence>
<keyword evidence="10" id="KW-1185">Reference proteome</keyword>
<feature type="transmembrane region" description="Helical" evidence="6">
    <location>
        <begin position="46"/>
        <end position="68"/>
    </location>
</feature>
<evidence type="ECO:0000256" key="2">
    <source>
        <dbReference type="ARBA" id="ARBA00022692"/>
    </source>
</evidence>
<feature type="transmembrane region" description="Helical" evidence="6">
    <location>
        <begin position="250"/>
        <end position="267"/>
    </location>
</feature>
<reference evidence="9 10" key="1">
    <citation type="submission" date="2015-11" db="EMBL/GenBank/DDBJ databases">
        <authorList>
            <person name="Zhang Y."/>
            <person name="Guo Z."/>
        </authorList>
    </citation>
    <scope>NUCLEOTIDE SEQUENCE [LARGE SCALE GENOMIC DNA]</scope>
    <source>
        <strain evidence="9 10">YFY001</strain>
    </source>
</reference>
<dbReference type="PRINTS" id="PR00164">
    <property type="entry name" value="ABC2TRNSPORT"/>
</dbReference>
<keyword evidence="5" id="KW-0046">Antibiotic resistance</keyword>
<dbReference type="GO" id="GO:0140359">
    <property type="term" value="F:ABC-type transporter activity"/>
    <property type="evidence" value="ECO:0007669"/>
    <property type="project" value="InterPro"/>
</dbReference>
<dbReference type="Proteomes" id="UP000182938">
    <property type="component" value="Chromosome"/>
</dbReference>
<comment type="similarity">
    <text evidence="6">Belongs to the ABC-2 integral membrane protein family.</text>
</comment>
<keyword evidence="6" id="KW-1003">Cell membrane</keyword>
<dbReference type="PIRSF" id="PIRSF006648">
    <property type="entry name" value="DrrB"/>
    <property type="match status" value="1"/>
</dbReference>
<comment type="subcellular location">
    <subcellularLocation>
        <location evidence="6">Cell membrane</location>
        <topology evidence="6">Multi-pass membrane protein</topology>
    </subcellularLocation>
    <subcellularLocation>
        <location evidence="1">Membrane</location>
        <topology evidence="1">Multi-pass membrane protein</topology>
    </subcellularLocation>
</comment>
<name>A0A1L3MHB9_9MICO</name>
<evidence type="ECO:0000313" key="9">
    <source>
        <dbReference type="EMBL" id="APH01817.1"/>
    </source>
</evidence>
<evidence type="ECO:0000256" key="3">
    <source>
        <dbReference type="ARBA" id="ARBA00022989"/>
    </source>
</evidence>
<evidence type="ECO:0000313" key="10">
    <source>
        <dbReference type="Proteomes" id="UP000182938"/>
    </source>
</evidence>
<feature type="compositionally biased region" description="Polar residues" evidence="7">
    <location>
        <begin position="1"/>
        <end position="11"/>
    </location>
</feature>
<dbReference type="InterPro" id="IPR047817">
    <property type="entry name" value="ABC2_TM_bact-type"/>
</dbReference>
<evidence type="ECO:0000256" key="7">
    <source>
        <dbReference type="SAM" id="MobiDB-lite"/>
    </source>
</evidence>
<dbReference type="PROSITE" id="PS51012">
    <property type="entry name" value="ABC_TM2"/>
    <property type="match status" value="1"/>
</dbReference>
<dbReference type="Pfam" id="PF01061">
    <property type="entry name" value="ABC2_membrane"/>
    <property type="match status" value="1"/>
</dbReference>
<feature type="transmembrane region" description="Helical" evidence="6">
    <location>
        <begin position="129"/>
        <end position="154"/>
    </location>
</feature>
<organism evidence="9 10">
    <name type="scientific">Janibacter indicus</name>
    <dbReference type="NCBI Taxonomy" id="857417"/>
    <lineage>
        <taxon>Bacteria</taxon>
        <taxon>Bacillati</taxon>
        <taxon>Actinomycetota</taxon>
        <taxon>Actinomycetes</taxon>
        <taxon>Micrococcales</taxon>
        <taxon>Intrasporangiaceae</taxon>
        <taxon>Janibacter</taxon>
    </lineage>
</organism>
<dbReference type="InterPro" id="IPR051784">
    <property type="entry name" value="Nod_factor_ABC_transporter"/>
</dbReference>
<sequence>MATVQLQSPTSRHVHGERSPLRPAERVGAVAAYFGLVYRRTWMGSVFSRFIMPLLFLLAMGIGLGSLVDDASGGVDGVPYLLFVAPAMIAVQAMMTAVSESTYPVYGLFTWNRMYHSMLATPLTVSDLLLGHLAVIAAQGGFAAAAFVLVAALFGSFTSWWVLLAVPIGVLVTLAFAVPLFGFTARAKGDSSFNVVYRLVITPLMLFSGAFFPVERLPIVLEVLAWVTPLWHGVELCRAAAHGSFAPFDLVHLAVLVLFVGAGWLYARTGMTRRLVS</sequence>
<keyword evidence="3 6" id="KW-1133">Transmembrane helix</keyword>
<dbReference type="PANTHER" id="PTHR43229">
    <property type="entry name" value="NODULATION PROTEIN J"/>
    <property type="match status" value="1"/>
</dbReference>
<accession>A0A1L3MHB9</accession>
<feature type="domain" description="ABC transmembrane type-2" evidence="8">
    <location>
        <begin position="44"/>
        <end position="274"/>
    </location>
</feature>
<evidence type="ECO:0000256" key="4">
    <source>
        <dbReference type="ARBA" id="ARBA00023136"/>
    </source>
</evidence>
<dbReference type="GO" id="GO:0046677">
    <property type="term" value="P:response to antibiotic"/>
    <property type="evidence" value="ECO:0007669"/>
    <property type="project" value="UniProtKB-KW"/>
</dbReference>
<feature type="transmembrane region" description="Helical" evidence="6">
    <location>
        <begin position="80"/>
        <end position="109"/>
    </location>
</feature>
<proteinExistence type="inferred from homology"/>
<evidence type="ECO:0000256" key="6">
    <source>
        <dbReference type="RuleBase" id="RU361157"/>
    </source>
</evidence>
<dbReference type="PANTHER" id="PTHR43229:SF2">
    <property type="entry name" value="NODULATION PROTEIN J"/>
    <property type="match status" value="1"/>
</dbReference>
<evidence type="ECO:0000259" key="8">
    <source>
        <dbReference type="PROSITE" id="PS51012"/>
    </source>
</evidence>
<dbReference type="GO" id="GO:0043190">
    <property type="term" value="C:ATP-binding cassette (ABC) transporter complex"/>
    <property type="evidence" value="ECO:0007669"/>
    <property type="project" value="InterPro"/>
</dbReference>
<dbReference type="InterPro" id="IPR000412">
    <property type="entry name" value="ABC_2_transport"/>
</dbReference>
<feature type="region of interest" description="Disordered" evidence="7">
    <location>
        <begin position="1"/>
        <end position="20"/>
    </location>
</feature>
<keyword evidence="2 6" id="KW-0812">Transmembrane</keyword>
<evidence type="ECO:0000256" key="5">
    <source>
        <dbReference type="ARBA" id="ARBA00023251"/>
    </source>
</evidence>
<gene>
    <name evidence="9" type="ORF">ASJ30_10015</name>
</gene>
<dbReference type="RefSeq" id="WP_083546118.1">
    <property type="nucleotide sequence ID" value="NZ_CP013290.1"/>
</dbReference>